<keyword evidence="11" id="KW-1185">Reference proteome</keyword>
<comment type="similarity">
    <text evidence="2 8">Belongs to the cation transport ATPase (P-type) (TC 3.A.3) family. Type IB subfamily.</text>
</comment>
<dbReference type="PROSITE" id="PS00154">
    <property type="entry name" value="ATPASE_E1_E2"/>
    <property type="match status" value="1"/>
</dbReference>
<dbReference type="InterPro" id="IPR023299">
    <property type="entry name" value="ATPase_P-typ_cyto_dom_N"/>
</dbReference>
<evidence type="ECO:0000256" key="4">
    <source>
        <dbReference type="ARBA" id="ARBA00022723"/>
    </source>
</evidence>
<dbReference type="GO" id="GO:0015086">
    <property type="term" value="F:cadmium ion transmembrane transporter activity"/>
    <property type="evidence" value="ECO:0007669"/>
    <property type="project" value="TreeGrafter"/>
</dbReference>
<dbReference type="GO" id="GO:0019829">
    <property type="term" value="F:ATPase-coupled monoatomic cation transmembrane transporter activity"/>
    <property type="evidence" value="ECO:0007669"/>
    <property type="project" value="InterPro"/>
</dbReference>
<dbReference type="Gene3D" id="3.40.50.1000">
    <property type="entry name" value="HAD superfamily/HAD-like"/>
    <property type="match status" value="1"/>
</dbReference>
<keyword evidence="4 8" id="KW-0479">Metal-binding</keyword>
<name>A0A1H1QHY4_9MICO</name>
<dbReference type="GO" id="GO:0046872">
    <property type="term" value="F:metal ion binding"/>
    <property type="evidence" value="ECO:0007669"/>
    <property type="project" value="UniProtKB-KW"/>
</dbReference>
<evidence type="ECO:0000313" key="11">
    <source>
        <dbReference type="Proteomes" id="UP000181956"/>
    </source>
</evidence>
<keyword evidence="5" id="KW-1278">Translocase</keyword>
<dbReference type="Gene3D" id="2.70.150.10">
    <property type="entry name" value="Calcium-transporting ATPase, cytoplasmic transduction domain A"/>
    <property type="match status" value="1"/>
</dbReference>
<reference evidence="11" key="1">
    <citation type="submission" date="2016-10" db="EMBL/GenBank/DDBJ databases">
        <authorList>
            <person name="Varghese N."/>
            <person name="Submissions S."/>
        </authorList>
    </citation>
    <scope>NUCLEOTIDE SEQUENCE [LARGE SCALE GENOMIC DNA]</scope>
    <source>
        <strain evidence="11">DSM 21772</strain>
    </source>
</reference>
<evidence type="ECO:0000256" key="7">
    <source>
        <dbReference type="ARBA" id="ARBA00023136"/>
    </source>
</evidence>
<dbReference type="SFLD" id="SFLDG00002">
    <property type="entry name" value="C1.7:_P-type_atpase_like"/>
    <property type="match status" value="1"/>
</dbReference>
<keyword evidence="6 8" id="KW-1133">Transmembrane helix</keyword>
<keyword evidence="8" id="KW-0547">Nucleotide-binding</keyword>
<dbReference type="PANTHER" id="PTHR48085:SF5">
    <property type="entry name" value="CADMIUM_ZINC-TRANSPORTING ATPASE HMA4-RELATED"/>
    <property type="match status" value="1"/>
</dbReference>
<keyword evidence="3 8" id="KW-0812">Transmembrane</keyword>
<feature type="transmembrane region" description="Helical" evidence="8">
    <location>
        <begin position="300"/>
        <end position="320"/>
    </location>
</feature>
<evidence type="ECO:0000256" key="1">
    <source>
        <dbReference type="ARBA" id="ARBA00004651"/>
    </source>
</evidence>
<evidence type="ECO:0000256" key="5">
    <source>
        <dbReference type="ARBA" id="ARBA00022967"/>
    </source>
</evidence>
<feature type="transmembrane region" description="Helical" evidence="8">
    <location>
        <begin position="603"/>
        <end position="622"/>
    </location>
</feature>
<keyword evidence="8" id="KW-0067">ATP-binding</keyword>
<evidence type="ECO:0000256" key="8">
    <source>
        <dbReference type="RuleBase" id="RU362081"/>
    </source>
</evidence>
<dbReference type="InterPro" id="IPR027256">
    <property type="entry name" value="P-typ_ATPase_IB"/>
</dbReference>
<dbReference type="InterPro" id="IPR018303">
    <property type="entry name" value="ATPase_P-typ_P_site"/>
</dbReference>
<evidence type="ECO:0000259" key="9">
    <source>
        <dbReference type="Pfam" id="PF00122"/>
    </source>
</evidence>
<protein>
    <submittedName>
        <fullName evidence="10">Heavy metal-(Cd/Co/Hg/Pb/Zn)-translocating P-type ATPase</fullName>
    </submittedName>
</protein>
<dbReference type="PRINTS" id="PR00119">
    <property type="entry name" value="CATATPASE"/>
</dbReference>
<dbReference type="GO" id="GO:0016887">
    <property type="term" value="F:ATP hydrolysis activity"/>
    <property type="evidence" value="ECO:0007669"/>
    <property type="project" value="InterPro"/>
</dbReference>
<evidence type="ECO:0000256" key="2">
    <source>
        <dbReference type="ARBA" id="ARBA00006024"/>
    </source>
</evidence>
<feature type="transmembrane region" description="Helical" evidence="8">
    <location>
        <begin position="79"/>
        <end position="97"/>
    </location>
</feature>
<comment type="subcellular location">
    <subcellularLocation>
        <location evidence="1">Cell membrane</location>
        <topology evidence="1">Multi-pass membrane protein</topology>
    </subcellularLocation>
</comment>
<dbReference type="Proteomes" id="UP000181956">
    <property type="component" value="Chromosome I"/>
</dbReference>
<dbReference type="InterPro" id="IPR051014">
    <property type="entry name" value="Cation_Transport_ATPase_IB"/>
</dbReference>
<dbReference type="GO" id="GO:0005524">
    <property type="term" value="F:ATP binding"/>
    <property type="evidence" value="ECO:0007669"/>
    <property type="project" value="UniProtKB-UniRule"/>
</dbReference>
<dbReference type="InterPro" id="IPR044492">
    <property type="entry name" value="P_typ_ATPase_HD_dom"/>
</dbReference>
<dbReference type="InterPro" id="IPR036412">
    <property type="entry name" value="HAD-like_sf"/>
</dbReference>
<dbReference type="SUPFAM" id="SSF81665">
    <property type="entry name" value="Calcium ATPase, transmembrane domain M"/>
    <property type="match status" value="1"/>
</dbReference>
<dbReference type="SUPFAM" id="SSF81653">
    <property type="entry name" value="Calcium ATPase, transduction domain A"/>
    <property type="match status" value="1"/>
</dbReference>
<evidence type="ECO:0000313" key="10">
    <source>
        <dbReference type="EMBL" id="SDS22913.1"/>
    </source>
</evidence>
<feature type="transmembrane region" description="Helical" evidence="8">
    <location>
        <begin position="109"/>
        <end position="134"/>
    </location>
</feature>
<feature type="transmembrane region" description="Helical" evidence="8">
    <location>
        <begin position="48"/>
        <end position="67"/>
    </location>
</feature>
<dbReference type="InterPro" id="IPR023298">
    <property type="entry name" value="ATPase_P-typ_TM_dom_sf"/>
</dbReference>
<dbReference type="Gene3D" id="3.40.1110.10">
    <property type="entry name" value="Calcium-transporting ATPase, cytoplasmic domain N"/>
    <property type="match status" value="1"/>
</dbReference>
<dbReference type="EMBL" id="LT629742">
    <property type="protein sequence ID" value="SDS22913.1"/>
    <property type="molecule type" value="Genomic_DNA"/>
</dbReference>
<dbReference type="AlphaFoldDB" id="A0A1H1QHY4"/>
<dbReference type="PANTHER" id="PTHR48085">
    <property type="entry name" value="CADMIUM/ZINC-TRANSPORTING ATPASE HMA2-RELATED"/>
    <property type="match status" value="1"/>
</dbReference>
<dbReference type="NCBIfam" id="TIGR01525">
    <property type="entry name" value="ATPase-IB_hvy"/>
    <property type="match status" value="1"/>
</dbReference>
<accession>A0A1H1QHY4</accession>
<dbReference type="SUPFAM" id="SSF56784">
    <property type="entry name" value="HAD-like"/>
    <property type="match status" value="1"/>
</dbReference>
<evidence type="ECO:0000256" key="6">
    <source>
        <dbReference type="ARBA" id="ARBA00022989"/>
    </source>
</evidence>
<gene>
    <name evidence="10" type="ORF">SAMN04489834_1094</name>
</gene>
<evidence type="ECO:0000256" key="3">
    <source>
        <dbReference type="ARBA" id="ARBA00022692"/>
    </source>
</evidence>
<sequence length="672" mass="69792">MPRHPTPWCFTPAGPASPAEGSLRLLAAPGPIRQTRRMAWIRTHARRYPLLATTLLVIVVGVLLWAAGWGAEPTNLVRWLFSGFALVVAVMQAVQMVRDIMRGHWGLDILAVTAIIATVLVNEYVASIVIVLMLTGGEALEDYAAGRAKRELNALLAKSPQSAHRVLPGGGIEEIPVSQVAVGDTLLLRPAEIVPVDGVLLEQGGVFDESSLTGESIPVERGAGDAVLSGSVNGQAALQIRATATAENSQYQQIVALVAAAGESKAPVVRLADRYAVPFTLFSLALAGIAWAVSGDPVRFAEVLVVATPCPLLIAAPVAFMGGMSRGARNGVIVKGGGVLEKLARARTVVFDKTGTLTHGTPSLTAVRPAPGFDADEVLALAASAEQYSSHVLAASIMRAAEERGLALRPAETAREVATHGVVATIDGRVVTIGKLSFVRAAAPDARATELSGGELSIAVAVDGRFAGSIVASDSVRGNAAATIAALRELGVRDSMILTGDAQSTAEHVAEQLGITRVQAECLPQDKVVAVRAITERPVIMVGDGVNDAPVLAAADVGIAMGAKGATAASESADVVIMVDDIARAARAVQIGQDTMRIALQSIWIGIAFSVVLMLIAAFGLIPATVGAGLQEVVDLVTILNALRAIGMRRDARWSLPDARPELAPAGNITNR</sequence>
<dbReference type="InterPro" id="IPR008250">
    <property type="entry name" value="ATPase_P-typ_transduc_dom_A_sf"/>
</dbReference>
<organism evidence="10 11">
    <name type="scientific">Microterricola viridarii</name>
    <dbReference type="NCBI Taxonomy" id="412690"/>
    <lineage>
        <taxon>Bacteria</taxon>
        <taxon>Bacillati</taxon>
        <taxon>Actinomycetota</taxon>
        <taxon>Actinomycetes</taxon>
        <taxon>Micrococcales</taxon>
        <taxon>Microbacteriaceae</taxon>
        <taxon>Microterricola</taxon>
    </lineage>
</organism>
<dbReference type="STRING" id="412690.SAMN04489834_1094"/>
<dbReference type="SFLD" id="SFLDF00027">
    <property type="entry name" value="p-type_atpase"/>
    <property type="match status" value="1"/>
</dbReference>
<dbReference type="InterPro" id="IPR001757">
    <property type="entry name" value="P_typ_ATPase"/>
</dbReference>
<keyword evidence="7 8" id="KW-0472">Membrane</keyword>
<dbReference type="GO" id="GO:0005886">
    <property type="term" value="C:plasma membrane"/>
    <property type="evidence" value="ECO:0007669"/>
    <property type="project" value="UniProtKB-SubCell"/>
</dbReference>
<dbReference type="NCBIfam" id="TIGR01512">
    <property type="entry name" value="ATPase-IB2_Cd"/>
    <property type="match status" value="1"/>
</dbReference>
<dbReference type="SFLD" id="SFLDS00003">
    <property type="entry name" value="Haloacid_Dehalogenase"/>
    <property type="match status" value="1"/>
</dbReference>
<dbReference type="NCBIfam" id="TIGR01494">
    <property type="entry name" value="ATPase_P-type"/>
    <property type="match status" value="1"/>
</dbReference>
<dbReference type="InterPro" id="IPR023214">
    <property type="entry name" value="HAD_sf"/>
</dbReference>
<keyword evidence="8" id="KW-1003">Cell membrane</keyword>
<feature type="transmembrane region" description="Helical" evidence="8">
    <location>
        <begin position="275"/>
        <end position="294"/>
    </location>
</feature>
<dbReference type="InterPro" id="IPR059000">
    <property type="entry name" value="ATPase_P-type_domA"/>
</dbReference>
<dbReference type="Pfam" id="PF00122">
    <property type="entry name" value="E1-E2_ATPase"/>
    <property type="match status" value="1"/>
</dbReference>
<feature type="domain" description="P-type ATPase A" evidence="9">
    <location>
        <begin position="159"/>
        <end position="258"/>
    </location>
</feature>
<dbReference type="Pfam" id="PF00702">
    <property type="entry name" value="Hydrolase"/>
    <property type="match status" value="1"/>
</dbReference>
<proteinExistence type="inferred from homology"/>